<feature type="non-terminal residue" evidence="1">
    <location>
        <position position="1"/>
    </location>
</feature>
<protein>
    <submittedName>
        <fullName evidence="1">Uncharacterized protein</fullName>
    </submittedName>
</protein>
<proteinExistence type="predicted"/>
<dbReference type="EMBL" id="KQ246074">
    <property type="protein sequence ID" value="KNC73106.1"/>
    <property type="molecule type" value="Genomic_DNA"/>
</dbReference>
<accession>A0A0L0F9A1</accession>
<dbReference type="AlphaFoldDB" id="A0A0L0F9A1"/>
<name>A0A0L0F9A1_9EUKA</name>
<dbReference type="STRING" id="667725.A0A0L0F9A1"/>
<dbReference type="GeneID" id="25914840"/>
<dbReference type="OrthoDB" id="2110130at2759"/>
<keyword evidence="2" id="KW-1185">Reference proteome</keyword>
<feature type="non-terminal residue" evidence="1">
    <location>
        <position position="70"/>
    </location>
</feature>
<dbReference type="Proteomes" id="UP000054560">
    <property type="component" value="Unassembled WGS sequence"/>
</dbReference>
<evidence type="ECO:0000313" key="2">
    <source>
        <dbReference type="Proteomes" id="UP000054560"/>
    </source>
</evidence>
<sequence>AASRRKKIETRSGVEKNAKGHRFKLNRDLAGYHLTFREGVDHEVAEAPVTLKLQVAEPLGYYGPVLQMEG</sequence>
<dbReference type="RefSeq" id="XP_014147008.1">
    <property type="nucleotide sequence ID" value="XM_014291533.1"/>
</dbReference>
<gene>
    <name evidence="1" type="ORF">SARC_14336</name>
</gene>
<reference evidence="1 2" key="1">
    <citation type="submission" date="2011-02" db="EMBL/GenBank/DDBJ databases">
        <title>The Genome Sequence of Sphaeroforma arctica JP610.</title>
        <authorList>
            <consortium name="The Broad Institute Genome Sequencing Platform"/>
            <person name="Russ C."/>
            <person name="Cuomo C."/>
            <person name="Young S.K."/>
            <person name="Zeng Q."/>
            <person name="Gargeya S."/>
            <person name="Alvarado L."/>
            <person name="Berlin A."/>
            <person name="Chapman S.B."/>
            <person name="Chen Z."/>
            <person name="Freedman E."/>
            <person name="Gellesch M."/>
            <person name="Goldberg J."/>
            <person name="Griggs A."/>
            <person name="Gujja S."/>
            <person name="Heilman E."/>
            <person name="Heiman D."/>
            <person name="Howarth C."/>
            <person name="Mehta T."/>
            <person name="Neiman D."/>
            <person name="Pearson M."/>
            <person name="Roberts A."/>
            <person name="Saif S."/>
            <person name="Shea T."/>
            <person name="Shenoy N."/>
            <person name="Sisk P."/>
            <person name="Stolte C."/>
            <person name="Sykes S."/>
            <person name="White J."/>
            <person name="Yandava C."/>
            <person name="Burger G."/>
            <person name="Gray M.W."/>
            <person name="Holland P.W.H."/>
            <person name="King N."/>
            <person name="Lang F.B.F."/>
            <person name="Roger A.J."/>
            <person name="Ruiz-Trillo I."/>
            <person name="Haas B."/>
            <person name="Nusbaum C."/>
            <person name="Birren B."/>
        </authorList>
    </citation>
    <scope>NUCLEOTIDE SEQUENCE [LARGE SCALE GENOMIC DNA]</scope>
    <source>
        <strain evidence="1 2">JP610</strain>
    </source>
</reference>
<evidence type="ECO:0000313" key="1">
    <source>
        <dbReference type="EMBL" id="KNC73106.1"/>
    </source>
</evidence>
<organism evidence="1 2">
    <name type="scientific">Sphaeroforma arctica JP610</name>
    <dbReference type="NCBI Taxonomy" id="667725"/>
    <lineage>
        <taxon>Eukaryota</taxon>
        <taxon>Ichthyosporea</taxon>
        <taxon>Ichthyophonida</taxon>
        <taxon>Sphaeroforma</taxon>
    </lineage>
</organism>